<dbReference type="InterPro" id="IPR007110">
    <property type="entry name" value="Ig-like_dom"/>
</dbReference>
<evidence type="ECO:0000259" key="16">
    <source>
        <dbReference type="PROSITE" id="PS50835"/>
    </source>
</evidence>
<keyword evidence="4" id="KW-0732">Signal</keyword>
<dbReference type="GO" id="GO:0002456">
    <property type="term" value="P:T cell mediated immunity"/>
    <property type="evidence" value="ECO:0007669"/>
    <property type="project" value="TreeGrafter"/>
</dbReference>
<keyword evidence="10" id="KW-1015">Disulfide bond</keyword>
<feature type="non-terminal residue" evidence="17">
    <location>
        <position position="1"/>
    </location>
</feature>
<evidence type="ECO:0000256" key="5">
    <source>
        <dbReference type="ARBA" id="ARBA00022859"/>
    </source>
</evidence>
<evidence type="ECO:0000256" key="2">
    <source>
        <dbReference type="ARBA" id="ARBA00022475"/>
    </source>
</evidence>
<evidence type="ECO:0000256" key="7">
    <source>
        <dbReference type="ARBA" id="ARBA00023130"/>
    </source>
</evidence>
<dbReference type="EMBL" id="KL888633">
    <property type="protein sequence ID" value="KGL76010.1"/>
    <property type="molecule type" value="Genomic_DNA"/>
</dbReference>
<organism evidence="17 18">
    <name type="scientific">Tinamus guttatus</name>
    <name type="common">White-throated tinamou</name>
    <dbReference type="NCBI Taxonomy" id="94827"/>
    <lineage>
        <taxon>Eukaryota</taxon>
        <taxon>Metazoa</taxon>
        <taxon>Chordata</taxon>
        <taxon>Craniata</taxon>
        <taxon>Vertebrata</taxon>
        <taxon>Euteleostomi</taxon>
        <taxon>Archelosauria</taxon>
        <taxon>Archosauria</taxon>
        <taxon>Dinosauria</taxon>
        <taxon>Saurischia</taxon>
        <taxon>Theropoda</taxon>
        <taxon>Coelurosauria</taxon>
        <taxon>Aves</taxon>
        <taxon>Palaeognathae</taxon>
        <taxon>Tinamiformes</taxon>
        <taxon>Tinamidae</taxon>
        <taxon>Tinamus</taxon>
    </lineage>
</organism>
<sequence length="204" mass="22422">LSAGCCGIQGQRGMFAVKFRDSRITQPLRGQRLELECRPVDSDVGVSWIKQDPGGTLHFIAFINTLSRVTYKQSESTSTRFEAAKESGSSRLVVKSFSEQDQGTYFCLINRNQMLHFSAGQAAFLPVPTTKAPTTAPATTGNKVTPTETCTKTPAPETSKGLDFTCSIFVWIPLACGCLIFLIALVITISLCQKTKRRRCKCKR</sequence>
<dbReference type="InterPro" id="IPR003598">
    <property type="entry name" value="Ig_sub2"/>
</dbReference>
<dbReference type="PANTHER" id="PTHR10441:SF2">
    <property type="entry name" value="T-CELL SURFACE GLYCOPROTEIN CD8 ALPHA CHAIN"/>
    <property type="match status" value="1"/>
</dbReference>
<keyword evidence="9" id="KW-0564">Palmitate</keyword>
<dbReference type="Pfam" id="PF07686">
    <property type="entry name" value="V-set"/>
    <property type="match status" value="1"/>
</dbReference>
<dbReference type="SMART" id="SM00408">
    <property type="entry name" value="IGc2"/>
    <property type="match status" value="1"/>
</dbReference>
<dbReference type="GO" id="GO:0009897">
    <property type="term" value="C:external side of plasma membrane"/>
    <property type="evidence" value="ECO:0007669"/>
    <property type="project" value="TreeGrafter"/>
</dbReference>
<evidence type="ECO:0000313" key="17">
    <source>
        <dbReference type="EMBL" id="KGL76010.1"/>
    </source>
</evidence>
<dbReference type="SUPFAM" id="SSF48726">
    <property type="entry name" value="Immunoglobulin"/>
    <property type="match status" value="1"/>
</dbReference>
<keyword evidence="12" id="KW-0449">Lipoprotein</keyword>
<reference evidence="17 18" key="1">
    <citation type="submission" date="2014-06" db="EMBL/GenBank/DDBJ databases">
        <title>Genome evolution of avian class.</title>
        <authorList>
            <person name="Zhang G."/>
            <person name="Li C."/>
        </authorList>
    </citation>
    <scope>NUCLEOTIDE SEQUENCE [LARGE SCALE GENOMIC DNA]</scope>
    <source>
        <strain evidence="17">BGI_N309</strain>
    </source>
</reference>
<evidence type="ECO:0000256" key="8">
    <source>
        <dbReference type="ARBA" id="ARBA00023136"/>
    </source>
</evidence>
<evidence type="ECO:0000256" key="13">
    <source>
        <dbReference type="ARBA" id="ARBA00023319"/>
    </source>
</evidence>
<proteinExistence type="predicted"/>
<feature type="transmembrane region" description="Helical" evidence="15">
    <location>
        <begin position="168"/>
        <end position="191"/>
    </location>
</feature>
<accession>A0A099Z5F5</accession>
<feature type="domain" description="Ig-like" evidence="16">
    <location>
        <begin position="30"/>
        <end position="118"/>
    </location>
</feature>
<dbReference type="InterPro" id="IPR036179">
    <property type="entry name" value="Ig-like_dom_sf"/>
</dbReference>
<comment type="subcellular location">
    <subcellularLocation>
        <location evidence="1">Cell membrane</location>
        <topology evidence="1">Single-pass type I membrane protein</topology>
    </subcellularLocation>
</comment>
<dbReference type="InterPro" id="IPR013783">
    <property type="entry name" value="Ig-like_fold"/>
</dbReference>
<evidence type="ECO:0000256" key="9">
    <source>
        <dbReference type="ARBA" id="ARBA00023139"/>
    </source>
</evidence>
<keyword evidence="8 15" id="KW-0472">Membrane</keyword>
<keyword evidence="5" id="KW-0391">Immunity</keyword>
<evidence type="ECO:0000256" key="3">
    <source>
        <dbReference type="ARBA" id="ARBA00022692"/>
    </source>
</evidence>
<evidence type="ECO:0000256" key="1">
    <source>
        <dbReference type="ARBA" id="ARBA00004251"/>
    </source>
</evidence>
<dbReference type="GO" id="GO:0045065">
    <property type="term" value="P:cytotoxic T cell differentiation"/>
    <property type="evidence" value="ECO:0007669"/>
    <property type="project" value="TreeGrafter"/>
</dbReference>
<feature type="region of interest" description="Disordered" evidence="14">
    <location>
        <begin position="133"/>
        <end position="152"/>
    </location>
</feature>
<dbReference type="Gene3D" id="2.60.40.10">
    <property type="entry name" value="Immunoglobulins"/>
    <property type="match status" value="1"/>
</dbReference>
<protein>
    <submittedName>
        <fullName evidence="17">T-cell surface glycoprotein CD8 alpha chain</fullName>
    </submittedName>
</protein>
<feature type="non-terminal residue" evidence="17">
    <location>
        <position position="204"/>
    </location>
</feature>
<dbReference type="InterPro" id="IPR015468">
    <property type="entry name" value="CD8_asu"/>
</dbReference>
<dbReference type="FunFam" id="2.60.40.10:FF:001514">
    <property type="entry name" value="CD8 alpha chain"/>
    <property type="match status" value="1"/>
</dbReference>
<evidence type="ECO:0000256" key="10">
    <source>
        <dbReference type="ARBA" id="ARBA00023157"/>
    </source>
</evidence>
<evidence type="ECO:0000313" key="18">
    <source>
        <dbReference type="Proteomes" id="UP000053641"/>
    </source>
</evidence>
<keyword evidence="7" id="KW-1064">Adaptive immunity</keyword>
<keyword evidence="11" id="KW-0325">Glycoprotein</keyword>
<dbReference type="AlphaFoldDB" id="A0A099Z5F5"/>
<keyword evidence="6 15" id="KW-1133">Transmembrane helix</keyword>
<dbReference type="PANTHER" id="PTHR10441">
    <property type="entry name" value="CD8 ALPHA CHAIN"/>
    <property type="match status" value="1"/>
</dbReference>
<dbReference type="PROSITE" id="PS50835">
    <property type="entry name" value="IG_LIKE"/>
    <property type="match status" value="1"/>
</dbReference>
<evidence type="ECO:0000256" key="11">
    <source>
        <dbReference type="ARBA" id="ARBA00023180"/>
    </source>
</evidence>
<evidence type="ECO:0000256" key="14">
    <source>
        <dbReference type="SAM" id="MobiDB-lite"/>
    </source>
</evidence>
<keyword evidence="2" id="KW-1003">Cell membrane</keyword>
<dbReference type="Proteomes" id="UP000053641">
    <property type="component" value="Unassembled WGS sequence"/>
</dbReference>
<evidence type="ECO:0000256" key="6">
    <source>
        <dbReference type="ARBA" id="ARBA00022989"/>
    </source>
</evidence>
<feature type="compositionally biased region" description="Polar residues" evidence="14">
    <location>
        <begin position="141"/>
        <end position="152"/>
    </location>
</feature>
<evidence type="ECO:0000256" key="15">
    <source>
        <dbReference type="SAM" id="Phobius"/>
    </source>
</evidence>
<evidence type="ECO:0000256" key="12">
    <source>
        <dbReference type="ARBA" id="ARBA00023288"/>
    </source>
</evidence>
<dbReference type="GO" id="GO:0007166">
    <property type="term" value="P:cell surface receptor signaling pathway"/>
    <property type="evidence" value="ECO:0007669"/>
    <property type="project" value="TreeGrafter"/>
</dbReference>
<evidence type="ECO:0000256" key="4">
    <source>
        <dbReference type="ARBA" id="ARBA00022729"/>
    </source>
</evidence>
<gene>
    <name evidence="17" type="ORF">N309_13109</name>
</gene>
<dbReference type="InterPro" id="IPR013106">
    <property type="entry name" value="Ig_V-set"/>
</dbReference>
<dbReference type="STRING" id="94827.A0A099Z5F5"/>
<keyword evidence="18" id="KW-1185">Reference proteome</keyword>
<keyword evidence="13" id="KW-0393">Immunoglobulin domain</keyword>
<name>A0A099Z5F5_TINGU</name>
<keyword evidence="3 15" id="KW-0812">Transmembrane</keyword>